<dbReference type="AlphaFoldDB" id="A0A6C7EE47"/>
<dbReference type="PANTHER" id="PTHR43537">
    <property type="entry name" value="TRANSCRIPTIONAL REGULATOR, GNTR FAMILY"/>
    <property type="match status" value="1"/>
</dbReference>
<dbReference type="Pfam" id="PF00392">
    <property type="entry name" value="GntR"/>
    <property type="match status" value="1"/>
</dbReference>
<accession>A0A6C7EE47</accession>
<dbReference type="InterPro" id="IPR011711">
    <property type="entry name" value="GntR_C"/>
</dbReference>
<dbReference type="PROSITE" id="PS50949">
    <property type="entry name" value="HTH_GNTR"/>
    <property type="match status" value="1"/>
</dbReference>
<dbReference type="Gene3D" id="1.20.120.530">
    <property type="entry name" value="GntR ligand-binding domain-like"/>
    <property type="match status" value="1"/>
</dbReference>
<dbReference type="KEGG" id="aym:YM304_42290"/>
<dbReference type="SUPFAM" id="SSF48008">
    <property type="entry name" value="GntR ligand-binding domain-like"/>
    <property type="match status" value="1"/>
</dbReference>
<dbReference type="GO" id="GO:0003677">
    <property type="term" value="F:DNA binding"/>
    <property type="evidence" value="ECO:0007669"/>
    <property type="project" value="UniProtKB-KW"/>
</dbReference>
<dbReference type="EMBL" id="AP012057">
    <property type="protein sequence ID" value="BAN04543.1"/>
    <property type="molecule type" value="Genomic_DNA"/>
</dbReference>
<proteinExistence type="predicted"/>
<organism evidence="5 6">
    <name type="scientific">Ilumatobacter coccineus (strain NBRC 103263 / KCTC 29153 / YM16-304)</name>
    <dbReference type="NCBI Taxonomy" id="1313172"/>
    <lineage>
        <taxon>Bacteria</taxon>
        <taxon>Bacillati</taxon>
        <taxon>Actinomycetota</taxon>
        <taxon>Acidimicrobiia</taxon>
        <taxon>Acidimicrobiales</taxon>
        <taxon>Ilumatobacteraceae</taxon>
        <taxon>Ilumatobacter</taxon>
    </lineage>
</organism>
<dbReference type="InterPro" id="IPR036390">
    <property type="entry name" value="WH_DNA-bd_sf"/>
</dbReference>
<evidence type="ECO:0000256" key="3">
    <source>
        <dbReference type="ARBA" id="ARBA00023163"/>
    </source>
</evidence>
<dbReference type="CDD" id="cd07377">
    <property type="entry name" value="WHTH_GntR"/>
    <property type="match status" value="1"/>
</dbReference>
<keyword evidence="3" id="KW-0804">Transcription</keyword>
<dbReference type="GO" id="GO:0003700">
    <property type="term" value="F:DNA-binding transcription factor activity"/>
    <property type="evidence" value="ECO:0007669"/>
    <property type="project" value="InterPro"/>
</dbReference>
<dbReference type="Gene3D" id="1.10.10.10">
    <property type="entry name" value="Winged helix-like DNA-binding domain superfamily/Winged helix DNA-binding domain"/>
    <property type="match status" value="1"/>
</dbReference>
<keyword evidence="2" id="KW-0238">DNA-binding</keyword>
<keyword evidence="6" id="KW-1185">Reference proteome</keyword>
<keyword evidence="1" id="KW-0805">Transcription regulation</keyword>
<dbReference type="Proteomes" id="UP000011863">
    <property type="component" value="Chromosome"/>
</dbReference>
<dbReference type="InterPro" id="IPR008920">
    <property type="entry name" value="TF_FadR/GntR_C"/>
</dbReference>
<evidence type="ECO:0000313" key="5">
    <source>
        <dbReference type="EMBL" id="BAN04543.1"/>
    </source>
</evidence>
<sequence length="238" mass="26743">MTQAQPFAPISRETVSSQIRAQLLERITTGELAPGARMPSERELSERFDVARTSVREAMQGLVSMGVVERRGNRSYVAEHLPDVVVEPNGDGKSFVAELFETRRVLELPLFEMAAERASDADRQRIAAIAAKFDDALDITEFRRLDREFHTTIASTCGNPLLIELYGKVLDQLFRSVEFFTLLSAESNQTEVERIIAESAEAHRHIAQSFIERDTDAVRKSVHSHLDSVEHSMVSDLD</sequence>
<dbReference type="RefSeq" id="WP_015443790.1">
    <property type="nucleotide sequence ID" value="NC_020520.1"/>
</dbReference>
<evidence type="ECO:0000256" key="2">
    <source>
        <dbReference type="ARBA" id="ARBA00023125"/>
    </source>
</evidence>
<name>A0A6C7EE47_ILUCY</name>
<reference evidence="5 6" key="1">
    <citation type="journal article" date="2013" name="Int. J. Syst. Evol. Microbiol.">
        <title>Ilumatobacter nonamiense sp. nov. and Ilumatobacter coccineum sp. nov., isolated from seashore sand.</title>
        <authorList>
            <person name="Matsumoto A."/>
            <person name="Kasai H."/>
            <person name="Matsuo Y."/>
            <person name="Shizuri Y."/>
            <person name="Ichikawa N."/>
            <person name="Fujita N."/>
            <person name="Omura S."/>
            <person name="Takahashi Y."/>
        </authorList>
    </citation>
    <scope>NUCLEOTIDE SEQUENCE [LARGE SCALE GENOMIC DNA]</scope>
    <source>
        <strain evidence="6">NBRC 103263 / KCTC 29153 / YM16-304</strain>
    </source>
</reference>
<dbReference type="PRINTS" id="PR00035">
    <property type="entry name" value="HTHGNTR"/>
</dbReference>
<dbReference type="InterPro" id="IPR036388">
    <property type="entry name" value="WH-like_DNA-bd_sf"/>
</dbReference>
<dbReference type="InterPro" id="IPR000524">
    <property type="entry name" value="Tscrpt_reg_HTH_GntR"/>
</dbReference>
<dbReference type="OrthoDB" id="162505at2"/>
<dbReference type="SMART" id="SM00345">
    <property type="entry name" value="HTH_GNTR"/>
    <property type="match status" value="1"/>
</dbReference>
<dbReference type="Pfam" id="PF07729">
    <property type="entry name" value="FCD"/>
    <property type="match status" value="1"/>
</dbReference>
<dbReference type="PANTHER" id="PTHR43537:SF5">
    <property type="entry name" value="UXU OPERON TRANSCRIPTIONAL REGULATOR"/>
    <property type="match status" value="1"/>
</dbReference>
<evidence type="ECO:0000256" key="1">
    <source>
        <dbReference type="ARBA" id="ARBA00023015"/>
    </source>
</evidence>
<feature type="domain" description="HTH gntR-type" evidence="4">
    <location>
        <begin position="13"/>
        <end position="80"/>
    </location>
</feature>
<dbReference type="SMART" id="SM00895">
    <property type="entry name" value="FCD"/>
    <property type="match status" value="1"/>
</dbReference>
<gene>
    <name evidence="5" type="ORF">YM304_42290</name>
</gene>
<evidence type="ECO:0000313" key="6">
    <source>
        <dbReference type="Proteomes" id="UP000011863"/>
    </source>
</evidence>
<dbReference type="SUPFAM" id="SSF46785">
    <property type="entry name" value="Winged helix' DNA-binding domain"/>
    <property type="match status" value="1"/>
</dbReference>
<protein>
    <submittedName>
        <fullName evidence="5">Putative GntR family transcriptional regulator</fullName>
    </submittedName>
</protein>
<evidence type="ECO:0000259" key="4">
    <source>
        <dbReference type="PROSITE" id="PS50949"/>
    </source>
</evidence>